<protein>
    <submittedName>
        <fullName evidence="1">Uncharacterized protein</fullName>
    </submittedName>
</protein>
<organism evidence="1 2">
    <name type="scientific">Nonomuraea endophytica</name>
    <dbReference type="NCBI Taxonomy" id="714136"/>
    <lineage>
        <taxon>Bacteria</taxon>
        <taxon>Bacillati</taxon>
        <taxon>Actinomycetota</taxon>
        <taxon>Actinomycetes</taxon>
        <taxon>Streptosporangiales</taxon>
        <taxon>Streptosporangiaceae</taxon>
        <taxon>Nonomuraea</taxon>
    </lineage>
</organism>
<evidence type="ECO:0000313" key="2">
    <source>
        <dbReference type="Proteomes" id="UP000568380"/>
    </source>
</evidence>
<accession>A0A7W7ZZ47</accession>
<evidence type="ECO:0000313" key="1">
    <source>
        <dbReference type="EMBL" id="MBB5075965.1"/>
    </source>
</evidence>
<dbReference type="EMBL" id="JACHIN010000001">
    <property type="protein sequence ID" value="MBB5075965.1"/>
    <property type="molecule type" value="Genomic_DNA"/>
</dbReference>
<gene>
    <name evidence="1" type="ORF">HNR40_001411</name>
</gene>
<reference evidence="1 2" key="1">
    <citation type="submission" date="2020-08" db="EMBL/GenBank/DDBJ databases">
        <title>Genomic Encyclopedia of Type Strains, Phase IV (KMG-IV): sequencing the most valuable type-strain genomes for metagenomic binning, comparative biology and taxonomic classification.</title>
        <authorList>
            <person name="Goeker M."/>
        </authorList>
    </citation>
    <scope>NUCLEOTIDE SEQUENCE [LARGE SCALE GENOMIC DNA]</scope>
    <source>
        <strain evidence="1 2">DSM 45385</strain>
    </source>
</reference>
<dbReference type="AlphaFoldDB" id="A0A7W7ZZ47"/>
<name>A0A7W7ZZ47_9ACTN</name>
<keyword evidence="2" id="KW-1185">Reference proteome</keyword>
<sequence>MASDLDDWDYLRRLELLSRELITRALDEGWLSYAPDPDEATPLQRTINEIARSVRHYHFEGDGCLDERPILALGGAALITREPQPGVYEPLCQSLGVDPRPEGWALWHTWDDRRRAHTLVTTRLATTQAMLANWSRGIATHPEAPNREHIAAVVRGWTGPIVLSPDHARNLDLGGA</sequence>
<dbReference type="Proteomes" id="UP000568380">
    <property type="component" value="Unassembled WGS sequence"/>
</dbReference>
<proteinExistence type="predicted"/>
<comment type="caution">
    <text evidence="1">The sequence shown here is derived from an EMBL/GenBank/DDBJ whole genome shotgun (WGS) entry which is preliminary data.</text>
</comment>
<dbReference type="RefSeq" id="WP_184959085.1">
    <property type="nucleotide sequence ID" value="NZ_JACHIN010000001.1"/>
</dbReference>